<evidence type="ECO:0000313" key="5">
    <source>
        <dbReference type="EMBL" id="OIW06457.1"/>
    </source>
</evidence>
<reference evidence="5 6" key="1">
    <citation type="journal article" date="2017" name="Plant Biotechnol. J.">
        <title>A comprehensive draft genome sequence for lupin (Lupinus angustifolius), an emerging health food: insights into plant-microbe interactions and legume evolution.</title>
        <authorList>
            <person name="Hane J.K."/>
            <person name="Ming Y."/>
            <person name="Kamphuis L.G."/>
            <person name="Nelson M.N."/>
            <person name="Garg G."/>
            <person name="Atkins C.A."/>
            <person name="Bayer P.E."/>
            <person name="Bravo A."/>
            <person name="Bringans S."/>
            <person name="Cannon S."/>
            <person name="Edwards D."/>
            <person name="Foley R."/>
            <person name="Gao L.L."/>
            <person name="Harrison M.J."/>
            <person name="Huang W."/>
            <person name="Hurgobin B."/>
            <person name="Li S."/>
            <person name="Liu C.W."/>
            <person name="McGrath A."/>
            <person name="Morahan G."/>
            <person name="Murray J."/>
            <person name="Weller J."/>
            <person name="Jian J."/>
            <person name="Singh K.B."/>
        </authorList>
    </citation>
    <scope>NUCLEOTIDE SEQUENCE</scope>
    <source>
        <strain evidence="6">cv. Tanjil</strain>
        <tissue evidence="5">Whole plant</tissue>
    </source>
</reference>
<name>A0A4P1RAW0_LUPAN</name>
<evidence type="ECO:0000259" key="4">
    <source>
        <dbReference type="PROSITE" id="PS50102"/>
    </source>
</evidence>
<dbReference type="InterPro" id="IPR012677">
    <property type="entry name" value="Nucleotide-bd_a/b_plait_sf"/>
</dbReference>
<dbReference type="AlphaFoldDB" id="A0A4P1RAW0"/>
<dbReference type="Pfam" id="PF00076">
    <property type="entry name" value="RRM_1"/>
    <property type="match status" value="2"/>
</dbReference>
<feature type="domain" description="RRM" evidence="4">
    <location>
        <begin position="110"/>
        <end position="187"/>
    </location>
</feature>
<gene>
    <name evidence="5" type="ORF">TanjilG_05228</name>
</gene>
<evidence type="ECO:0000256" key="1">
    <source>
        <dbReference type="ARBA" id="ARBA00022884"/>
    </source>
</evidence>
<sequence>MARKRNRPPNSTPSQQPPLKLHHHDSEQEYQEQVEEESQEDADVAQYINHTANVSSTSSIPAEEDDDSIKKLLEHLGKDELATLLCEVASNHRDVADQIRKAANSDPSHRKVFVHGLGWDTIAETLTAAFRQYGEIEDCKAVTDNVTGNSNGYGFILFKTRCGARKALEQPQKKVGNRVISCQLASLGPVQQQPDNFAQPNYNNLAAPNKSAAFKVPVVSEYTQRKIYVSNVGSELDPQRLLLFFSKFGEIEEGPLGLNKVTRKPKGFCLFVYKRAESAKRALEEPHKAFEGRVLHCRQAIDCPKSRKPQKQQPQRKGMKAAAATVMQFQRSGGNSGFVTAGDMPGHLMAPAGPAVGFNQGAAVLPAQTLESALGQAYTALLASQGAGLGLNGLFGTLGSQATVNPGVPAVGHGMQVGYNNQANVNPGAIGVYGNQVGFPGAYPNQQVGLGSGRGQQQQQYNVGQFGGVVPYTGP</sequence>
<dbReference type="PANTHER" id="PTHR10352">
    <property type="entry name" value="EUKARYOTIC TRANSLATION INITIATION FACTOR 3 SUBUNIT G"/>
    <property type="match status" value="1"/>
</dbReference>
<keyword evidence="1 2" id="KW-0694">RNA-binding</keyword>
<protein>
    <recommendedName>
        <fullName evidence="4">RRM domain-containing protein</fullName>
    </recommendedName>
</protein>
<dbReference type="EMBL" id="CM007368">
    <property type="protein sequence ID" value="OIW06457.1"/>
    <property type="molecule type" value="Genomic_DNA"/>
</dbReference>
<dbReference type="Gramene" id="OIW06457">
    <property type="protein sequence ID" value="OIW06457"/>
    <property type="gene ID" value="TanjilG_05228"/>
</dbReference>
<evidence type="ECO:0000256" key="2">
    <source>
        <dbReference type="PROSITE-ProRule" id="PRU00176"/>
    </source>
</evidence>
<dbReference type="SMART" id="SM00360">
    <property type="entry name" value="RRM"/>
    <property type="match status" value="2"/>
</dbReference>
<feature type="domain" description="RRM" evidence="4">
    <location>
        <begin position="225"/>
        <end position="308"/>
    </location>
</feature>
<proteinExistence type="predicted"/>
<dbReference type="PROSITE" id="PS50102">
    <property type="entry name" value="RRM"/>
    <property type="match status" value="2"/>
</dbReference>
<evidence type="ECO:0000256" key="3">
    <source>
        <dbReference type="SAM" id="MobiDB-lite"/>
    </source>
</evidence>
<dbReference type="STRING" id="3871.A0A4P1RAW0"/>
<dbReference type="KEGG" id="lang:109354119"/>
<dbReference type="OrthoDB" id="1875751at2759"/>
<dbReference type="Proteomes" id="UP000188354">
    <property type="component" value="Chromosome LG08"/>
</dbReference>
<dbReference type="GO" id="GO:0003723">
    <property type="term" value="F:RNA binding"/>
    <property type="evidence" value="ECO:0007669"/>
    <property type="project" value="UniProtKB-UniRule"/>
</dbReference>
<dbReference type="InterPro" id="IPR035979">
    <property type="entry name" value="RBD_domain_sf"/>
</dbReference>
<dbReference type="InterPro" id="IPR000504">
    <property type="entry name" value="RRM_dom"/>
</dbReference>
<feature type="region of interest" description="Disordered" evidence="3">
    <location>
        <begin position="1"/>
        <end position="41"/>
    </location>
</feature>
<keyword evidence="6" id="KW-1185">Reference proteome</keyword>
<accession>A0A4P1RAW0</accession>
<feature type="compositionally biased region" description="Acidic residues" evidence="3">
    <location>
        <begin position="28"/>
        <end position="41"/>
    </location>
</feature>
<dbReference type="SUPFAM" id="SSF54928">
    <property type="entry name" value="RNA-binding domain, RBD"/>
    <property type="match status" value="2"/>
</dbReference>
<dbReference type="Gene3D" id="3.30.70.330">
    <property type="match status" value="2"/>
</dbReference>
<organism evidence="5 6">
    <name type="scientific">Lupinus angustifolius</name>
    <name type="common">Narrow-leaved blue lupine</name>
    <dbReference type="NCBI Taxonomy" id="3871"/>
    <lineage>
        <taxon>Eukaryota</taxon>
        <taxon>Viridiplantae</taxon>
        <taxon>Streptophyta</taxon>
        <taxon>Embryophyta</taxon>
        <taxon>Tracheophyta</taxon>
        <taxon>Spermatophyta</taxon>
        <taxon>Magnoliopsida</taxon>
        <taxon>eudicotyledons</taxon>
        <taxon>Gunneridae</taxon>
        <taxon>Pentapetalae</taxon>
        <taxon>rosids</taxon>
        <taxon>fabids</taxon>
        <taxon>Fabales</taxon>
        <taxon>Fabaceae</taxon>
        <taxon>Papilionoideae</taxon>
        <taxon>50 kb inversion clade</taxon>
        <taxon>genistoids sensu lato</taxon>
        <taxon>core genistoids</taxon>
        <taxon>Genisteae</taxon>
        <taxon>Lupinus</taxon>
    </lineage>
</organism>
<evidence type="ECO:0000313" key="6">
    <source>
        <dbReference type="Proteomes" id="UP000188354"/>
    </source>
</evidence>